<protein>
    <submittedName>
        <fullName evidence="1">Uncharacterized protein</fullName>
    </submittedName>
</protein>
<proteinExistence type="predicted"/>
<evidence type="ECO:0000313" key="2">
    <source>
        <dbReference type="Proteomes" id="UP000324222"/>
    </source>
</evidence>
<keyword evidence="2" id="KW-1185">Reference proteome</keyword>
<dbReference type="Proteomes" id="UP000324222">
    <property type="component" value="Unassembled WGS sequence"/>
</dbReference>
<organism evidence="1 2">
    <name type="scientific">Portunus trituberculatus</name>
    <name type="common">Swimming crab</name>
    <name type="synonym">Neptunus trituberculatus</name>
    <dbReference type="NCBI Taxonomy" id="210409"/>
    <lineage>
        <taxon>Eukaryota</taxon>
        <taxon>Metazoa</taxon>
        <taxon>Ecdysozoa</taxon>
        <taxon>Arthropoda</taxon>
        <taxon>Crustacea</taxon>
        <taxon>Multicrustacea</taxon>
        <taxon>Malacostraca</taxon>
        <taxon>Eumalacostraca</taxon>
        <taxon>Eucarida</taxon>
        <taxon>Decapoda</taxon>
        <taxon>Pleocyemata</taxon>
        <taxon>Brachyura</taxon>
        <taxon>Eubrachyura</taxon>
        <taxon>Portunoidea</taxon>
        <taxon>Portunidae</taxon>
        <taxon>Portuninae</taxon>
        <taxon>Portunus</taxon>
    </lineage>
</organism>
<reference evidence="1 2" key="1">
    <citation type="submission" date="2019-05" db="EMBL/GenBank/DDBJ databases">
        <title>Another draft genome of Portunus trituberculatus and its Hox gene families provides insights of decapod evolution.</title>
        <authorList>
            <person name="Jeong J.-H."/>
            <person name="Song I."/>
            <person name="Kim S."/>
            <person name="Choi T."/>
            <person name="Kim D."/>
            <person name="Ryu S."/>
            <person name="Kim W."/>
        </authorList>
    </citation>
    <scope>NUCLEOTIDE SEQUENCE [LARGE SCALE GENOMIC DNA]</scope>
    <source>
        <tissue evidence="1">Muscle</tissue>
    </source>
</reference>
<dbReference type="AlphaFoldDB" id="A0A5B7HJ38"/>
<evidence type="ECO:0000313" key="1">
    <source>
        <dbReference type="EMBL" id="MPC71262.1"/>
    </source>
</evidence>
<gene>
    <name evidence="1" type="ORF">E2C01_065534</name>
</gene>
<accession>A0A5B7HJ38</accession>
<name>A0A5B7HJ38_PORTR</name>
<comment type="caution">
    <text evidence="1">The sequence shown here is derived from an EMBL/GenBank/DDBJ whole genome shotgun (WGS) entry which is preliminary data.</text>
</comment>
<sequence length="150" mass="16491">MLGSIFPLHNTSIHCNSRCGCSQSVFLPPVTSPACLPPPNTSVLSTYIHSWDLCTFTTHSHTFSPLLHLSLWVWQPVTGGCSCLWCWLSSRGGAAVRSSRERSGQTPHLVLARVTLTPTLADSSHWQLPPTSFIYYTPLLSFSCVLMACK</sequence>
<dbReference type="EMBL" id="VSRR010032596">
    <property type="protein sequence ID" value="MPC71262.1"/>
    <property type="molecule type" value="Genomic_DNA"/>
</dbReference>